<dbReference type="RefSeq" id="WP_188764380.1">
    <property type="nucleotide sequence ID" value="NZ_BMJM01000020.1"/>
</dbReference>
<dbReference type="EMBL" id="BMJM01000020">
    <property type="protein sequence ID" value="GGE22199.1"/>
    <property type="molecule type" value="Genomic_DNA"/>
</dbReference>
<proteinExistence type="predicted"/>
<evidence type="ECO:0000313" key="1">
    <source>
        <dbReference type="EMBL" id="GGE22199.1"/>
    </source>
</evidence>
<evidence type="ECO:0000313" key="2">
    <source>
        <dbReference type="Proteomes" id="UP000635071"/>
    </source>
</evidence>
<reference evidence="1" key="2">
    <citation type="submission" date="2020-09" db="EMBL/GenBank/DDBJ databases">
        <authorList>
            <person name="Sun Q."/>
            <person name="Zhou Y."/>
        </authorList>
    </citation>
    <scope>NUCLEOTIDE SEQUENCE</scope>
    <source>
        <strain evidence="1">CGMCC 1.15519</strain>
    </source>
</reference>
<sequence length="78" mass="8191">MSDPLFGGDDDANRPLPHEDWEGLIPTYIALRADLNEAKQIGIANAKYSVGGATFSKHVPAAAVQAGVRQSRLSGVSA</sequence>
<name>A0A917A1I4_9SPHN</name>
<dbReference type="Proteomes" id="UP000635071">
    <property type="component" value="Unassembled WGS sequence"/>
</dbReference>
<keyword evidence="2" id="KW-1185">Reference proteome</keyword>
<comment type="caution">
    <text evidence="1">The sequence shown here is derived from an EMBL/GenBank/DDBJ whole genome shotgun (WGS) entry which is preliminary data.</text>
</comment>
<dbReference type="AlphaFoldDB" id="A0A917A1I4"/>
<organism evidence="1 2">
    <name type="scientific">Sandarakinorhabdus glacialis</name>
    <dbReference type="NCBI Taxonomy" id="1614636"/>
    <lineage>
        <taxon>Bacteria</taxon>
        <taxon>Pseudomonadati</taxon>
        <taxon>Pseudomonadota</taxon>
        <taxon>Alphaproteobacteria</taxon>
        <taxon>Sphingomonadales</taxon>
        <taxon>Sphingosinicellaceae</taxon>
        <taxon>Sandarakinorhabdus</taxon>
    </lineage>
</organism>
<gene>
    <name evidence="1" type="ORF">GCM10011529_31000</name>
</gene>
<protein>
    <submittedName>
        <fullName evidence="1">Uncharacterized protein</fullName>
    </submittedName>
</protein>
<accession>A0A917A1I4</accession>
<reference evidence="1" key="1">
    <citation type="journal article" date="2014" name="Int. J. Syst. Evol. Microbiol.">
        <title>Complete genome sequence of Corynebacterium casei LMG S-19264T (=DSM 44701T), isolated from a smear-ripened cheese.</title>
        <authorList>
            <consortium name="US DOE Joint Genome Institute (JGI-PGF)"/>
            <person name="Walter F."/>
            <person name="Albersmeier A."/>
            <person name="Kalinowski J."/>
            <person name="Ruckert C."/>
        </authorList>
    </citation>
    <scope>NUCLEOTIDE SEQUENCE</scope>
    <source>
        <strain evidence="1">CGMCC 1.15519</strain>
    </source>
</reference>